<dbReference type="InterPro" id="IPR003870">
    <property type="entry name" value="DUF222"/>
</dbReference>
<dbReference type="Pfam" id="PF02720">
    <property type="entry name" value="DUF222"/>
    <property type="match status" value="1"/>
</dbReference>
<feature type="region of interest" description="Disordered" evidence="1">
    <location>
        <begin position="1"/>
        <end position="22"/>
    </location>
</feature>
<protein>
    <submittedName>
        <fullName evidence="3">DUF222 domain-containing protein</fullName>
    </submittedName>
</protein>
<comment type="caution">
    <text evidence="3">The sequence shown here is derived from an EMBL/GenBank/DDBJ whole genome shotgun (WGS) entry which is preliminary data.</text>
</comment>
<name>A0ABV8FIZ8_9ACTN</name>
<feature type="domain" description="DUF222" evidence="2">
    <location>
        <begin position="77"/>
        <end position="273"/>
    </location>
</feature>
<accession>A0ABV8FIZ8</accession>
<organism evidence="3 4">
    <name type="scientific">Nocardiopsis sediminis</name>
    <dbReference type="NCBI Taxonomy" id="1778267"/>
    <lineage>
        <taxon>Bacteria</taxon>
        <taxon>Bacillati</taxon>
        <taxon>Actinomycetota</taxon>
        <taxon>Actinomycetes</taxon>
        <taxon>Streptosporangiales</taxon>
        <taxon>Nocardiopsidaceae</taxon>
        <taxon>Nocardiopsis</taxon>
    </lineage>
</organism>
<evidence type="ECO:0000256" key="1">
    <source>
        <dbReference type="SAM" id="MobiDB-lite"/>
    </source>
</evidence>
<dbReference type="EMBL" id="JBHSBH010000003">
    <property type="protein sequence ID" value="MFC3994575.1"/>
    <property type="molecule type" value="Genomic_DNA"/>
</dbReference>
<evidence type="ECO:0000313" key="4">
    <source>
        <dbReference type="Proteomes" id="UP001595847"/>
    </source>
</evidence>
<proteinExistence type="predicted"/>
<keyword evidence="4" id="KW-1185">Reference proteome</keyword>
<sequence length="377" mass="39842">MSTPPTTALREEVTTDQPEPLAGGLMPEWMLTLDTATLTGDEQLDLIVRAETCKRWLEAFQLDAMATFARTREKEAPPALQVSAEEDAAAEIGCELGIPPGLAYARLTHAQRLGATFPAVREALVVGDIDEYRTRVICEAAPEDWDPATTAAYATRMLHKMGDKSGRALTNLAKKTVAELDPAKAEERKARTIANRQVRIYDGGPQQAGTGSVEITDIDTTDALAVHQRISSIARALRADTPGVEDTDGATKELTLDQIRADVAVGLLLGRLPLTLGLEIPADAAEHGVEDTGAERAERSEGTAAAPAAAACAACGRTPGEGQGESQGRGRGQVVIPGMATPNPAPFSPVVKRHARPTVPLSWGFPGVRVPERAGGP</sequence>
<gene>
    <name evidence="3" type="ORF">ACFOVU_01505</name>
</gene>
<reference evidence="4" key="1">
    <citation type="journal article" date="2019" name="Int. J. Syst. Evol. Microbiol.">
        <title>The Global Catalogue of Microorganisms (GCM) 10K type strain sequencing project: providing services to taxonomists for standard genome sequencing and annotation.</title>
        <authorList>
            <consortium name="The Broad Institute Genomics Platform"/>
            <consortium name="The Broad Institute Genome Sequencing Center for Infectious Disease"/>
            <person name="Wu L."/>
            <person name="Ma J."/>
        </authorList>
    </citation>
    <scope>NUCLEOTIDE SEQUENCE [LARGE SCALE GENOMIC DNA]</scope>
    <source>
        <strain evidence="4">TBRC 1826</strain>
    </source>
</reference>
<dbReference type="RefSeq" id="WP_378529443.1">
    <property type="nucleotide sequence ID" value="NZ_JBHSBH010000003.1"/>
</dbReference>
<dbReference type="Proteomes" id="UP001595847">
    <property type="component" value="Unassembled WGS sequence"/>
</dbReference>
<evidence type="ECO:0000259" key="2">
    <source>
        <dbReference type="Pfam" id="PF02720"/>
    </source>
</evidence>
<evidence type="ECO:0000313" key="3">
    <source>
        <dbReference type="EMBL" id="MFC3994575.1"/>
    </source>
</evidence>